<dbReference type="PANTHER" id="PTHR32060:SF30">
    <property type="entry name" value="CARBOXY-TERMINAL PROCESSING PROTEASE CTPA"/>
    <property type="match status" value="1"/>
</dbReference>
<dbReference type="PROSITE" id="PS50106">
    <property type="entry name" value="PDZ"/>
    <property type="match status" value="1"/>
</dbReference>
<evidence type="ECO:0000256" key="4">
    <source>
        <dbReference type="ARBA" id="ARBA00022825"/>
    </source>
</evidence>
<keyword evidence="3 5" id="KW-0378">Hydrolase</keyword>
<gene>
    <name evidence="8" type="ORF">K7J14_05780</name>
</gene>
<feature type="domain" description="PDZ" evidence="7">
    <location>
        <begin position="93"/>
        <end position="182"/>
    </location>
</feature>
<evidence type="ECO:0000259" key="7">
    <source>
        <dbReference type="PROSITE" id="PS50106"/>
    </source>
</evidence>
<evidence type="ECO:0000313" key="9">
    <source>
        <dbReference type="Proteomes" id="UP001198163"/>
    </source>
</evidence>
<evidence type="ECO:0000256" key="1">
    <source>
        <dbReference type="ARBA" id="ARBA00009179"/>
    </source>
</evidence>
<feature type="chain" id="PRO_5041898278" evidence="6">
    <location>
        <begin position="30"/>
        <end position="499"/>
    </location>
</feature>
<dbReference type="InterPro" id="IPR041489">
    <property type="entry name" value="PDZ_6"/>
</dbReference>
<dbReference type="SMART" id="SM00228">
    <property type="entry name" value="PDZ"/>
    <property type="match status" value="1"/>
</dbReference>
<dbReference type="InterPro" id="IPR055210">
    <property type="entry name" value="CtpA/B_N"/>
</dbReference>
<keyword evidence="6" id="KW-0732">Signal</keyword>
<dbReference type="GO" id="GO:0008236">
    <property type="term" value="F:serine-type peptidase activity"/>
    <property type="evidence" value="ECO:0007669"/>
    <property type="project" value="UniProtKB-KW"/>
</dbReference>
<dbReference type="SUPFAM" id="SSF52096">
    <property type="entry name" value="ClpP/crotonase"/>
    <property type="match status" value="1"/>
</dbReference>
<keyword evidence="2 5" id="KW-0645">Protease</keyword>
<dbReference type="GO" id="GO:0004175">
    <property type="term" value="F:endopeptidase activity"/>
    <property type="evidence" value="ECO:0007669"/>
    <property type="project" value="TreeGrafter"/>
</dbReference>
<dbReference type="CDD" id="cd06782">
    <property type="entry name" value="cpPDZ_CPP-like"/>
    <property type="match status" value="1"/>
</dbReference>
<dbReference type="GO" id="GO:0030288">
    <property type="term" value="C:outer membrane-bounded periplasmic space"/>
    <property type="evidence" value="ECO:0007669"/>
    <property type="project" value="TreeGrafter"/>
</dbReference>
<keyword evidence="4 5" id="KW-0720">Serine protease</keyword>
<dbReference type="SUPFAM" id="SSF50156">
    <property type="entry name" value="PDZ domain-like"/>
    <property type="match status" value="1"/>
</dbReference>
<dbReference type="InterPro" id="IPR001478">
    <property type="entry name" value="PDZ"/>
</dbReference>
<dbReference type="Pfam" id="PF22694">
    <property type="entry name" value="CtpB_N-like"/>
    <property type="match status" value="1"/>
</dbReference>
<dbReference type="GO" id="GO:0007165">
    <property type="term" value="P:signal transduction"/>
    <property type="evidence" value="ECO:0007669"/>
    <property type="project" value="TreeGrafter"/>
</dbReference>
<keyword evidence="9" id="KW-1185">Reference proteome</keyword>
<dbReference type="Gene3D" id="3.90.226.10">
    <property type="entry name" value="2-enoyl-CoA Hydratase, Chain A, domain 1"/>
    <property type="match status" value="1"/>
</dbReference>
<accession>A0AAE3EHB6</accession>
<dbReference type="CDD" id="cd07560">
    <property type="entry name" value="Peptidase_S41_CPP"/>
    <property type="match status" value="1"/>
</dbReference>
<dbReference type="Pfam" id="PF17820">
    <property type="entry name" value="PDZ_6"/>
    <property type="match status" value="1"/>
</dbReference>
<evidence type="ECO:0000256" key="6">
    <source>
        <dbReference type="SAM" id="SignalP"/>
    </source>
</evidence>
<dbReference type="EMBL" id="JAINWA010000001">
    <property type="protein sequence ID" value="MCD1654210.1"/>
    <property type="molecule type" value="Genomic_DNA"/>
</dbReference>
<dbReference type="SMART" id="SM00245">
    <property type="entry name" value="TSPc"/>
    <property type="match status" value="1"/>
</dbReference>
<evidence type="ECO:0000256" key="5">
    <source>
        <dbReference type="RuleBase" id="RU004404"/>
    </source>
</evidence>
<dbReference type="InterPro" id="IPR036034">
    <property type="entry name" value="PDZ_sf"/>
</dbReference>
<dbReference type="Gene3D" id="2.30.42.10">
    <property type="match status" value="1"/>
</dbReference>
<dbReference type="Gene3D" id="3.30.750.44">
    <property type="match status" value="1"/>
</dbReference>
<evidence type="ECO:0000256" key="3">
    <source>
        <dbReference type="ARBA" id="ARBA00022801"/>
    </source>
</evidence>
<dbReference type="InterPro" id="IPR005151">
    <property type="entry name" value="Tail-specific_protease"/>
</dbReference>
<feature type="signal peptide" evidence="6">
    <location>
        <begin position="1"/>
        <end position="29"/>
    </location>
</feature>
<organism evidence="8 9">
    <name type="scientific">Teretinema zuelzerae</name>
    <dbReference type="NCBI Taxonomy" id="156"/>
    <lineage>
        <taxon>Bacteria</taxon>
        <taxon>Pseudomonadati</taxon>
        <taxon>Spirochaetota</taxon>
        <taxon>Spirochaetia</taxon>
        <taxon>Spirochaetales</taxon>
        <taxon>Treponemataceae</taxon>
        <taxon>Teretinema</taxon>
    </lineage>
</organism>
<dbReference type="RefSeq" id="WP_230754218.1">
    <property type="nucleotide sequence ID" value="NZ_JAINWA010000001.1"/>
</dbReference>
<dbReference type="PANTHER" id="PTHR32060">
    <property type="entry name" value="TAIL-SPECIFIC PROTEASE"/>
    <property type="match status" value="1"/>
</dbReference>
<dbReference type="AlphaFoldDB" id="A0AAE3EHB6"/>
<protein>
    <submittedName>
        <fullName evidence="8">S41 family peptidase</fullName>
    </submittedName>
</protein>
<reference evidence="8" key="1">
    <citation type="submission" date="2021-08" db="EMBL/GenBank/DDBJ databases">
        <title>Comparative analyses of Brucepasteria parasyntrophica and Teretinema zuelzerae.</title>
        <authorList>
            <person name="Song Y."/>
            <person name="Brune A."/>
        </authorList>
    </citation>
    <scope>NUCLEOTIDE SEQUENCE</scope>
    <source>
        <strain evidence="8">DSM 1903</strain>
    </source>
</reference>
<name>A0AAE3EHB6_9SPIR</name>
<dbReference type="InterPro" id="IPR004447">
    <property type="entry name" value="Peptidase_S41A"/>
</dbReference>
<proteinExistence type="inferred from homology"/>
<evidence type="ECO:0000313" key="8">
    <source>
        <dbReference type="EMBL" id="MCD1654210.1"/>
    </source>
</evidence>
<sequence length="499" mass="54837">MNPKKLWFGAALFSSALLFFVLASPSAFAEQDSGSDRSSDRYLQLFQYVFSFIQSNYVDEVDPKVLYEGAMKGMLDSLEDPYTSYIDSESLMGMNLKDTTTGAFGGVGLSITKPLVSTPEKPAWVEVASPIEDTPGWKAGVQPGDLILSIEGVDTPDITMERVLSLLRGPVGTTVTITLRRGKALEFPVTLKRALIEVPTVKYSVMENGIGYLRIIEFTPLTAERVKEALSLFQKESCTGLLIDLRNNPGGLITSVVDVANLFIDEGVIVSTRSRINNENREFRASKAKTVFSHDIPIVVLSNRGSASASEILAGALKDYKMAYLVGETTYGKGSVQQVIDLLNSDAMKITMARYYTPSDANIDKLGIPPDLEILPPELTEEEEKALTELLQTSALADLVAGKTALSSKDADDLALRLQKQYPVNLRTLKQLVKQEYWRTHIAPLYDLEYDIQLSRGIELLLSGSVPSLLPGTKTVRELQEEKNAASLEEKADTTDQEI</sequence>
<dbReference type="Pfam" id="PF03572">
    <property type="entry name" value="Peptidase_S41"/>
    <property type="match status" value="1"/>
</dbReference>
<evidence type="ECO:0000256" key="2">
    <source>
        <dbReference type="ARBA" id="ARBA00022670"/>
    </source>
</evidence>
<dbReference type="GO" id="GO:0006508">
    <property type="term" value="P:proteolysis"/>
    <property type="evidence" value="ECO:0007669"/>
    <property type="project" value="UniProtKB-KW"/>
</dbReference>
<dbReference type="Proteomes" id="UP001198163">
    <property type="component" value="Unassembled WGS sequence"/>
</dbReference>
<dbReference type="NCBIfam" id="TIGR00225">
    <property type="entry name" value="prc"/>
    <property type="match status" value="1"/>
</dbReference>
<dbReference type="InterPro" id="IPR029045">
    <property type="entry name" value="ClpP/crotonase-like_dom_sf"/>
</dbReference>
<comment type="caution">
    <text evidence="8">The sequence shown here is derived from an EMBL/GenBank/DDBJ whole genome shotgun (WGS) entry which is preliminary data.</text>
</comment>
<comment type="similarity">
    <text evidence="1 5">Belongs to the peptidase S41A family.</text>
</comment>